<keyword evidence="1" id="KW-1133">Transmembrane helix</keyword>
<sequence length="301" mass="35528">MEALIAFFLRYLLAPILVVILLVVIGNLMKMRTKTLKMKKVVVFVLVLSLILSLPSLLGFLKNEFVWGGLALTIIAYLLLGVGFVLIRNLSFYKNIKGEEEKEDKVDFNKITELLIMLVAVILSTWIYYLIFSWISKLPYAIWAMFSTVWFFMPFLYVLSKELFLKIETPFYKAWKVELNNDHRDYWEHIDTFRLIQVTVKIKRRSEDEEYSSFSVKLPREVPLGVWFNKFIEDQNVRFPENMIDPFGGGGTEIGWIFYTSKWFSFPLFIKVLDSKEDGKFNRVKNKQVIYIRRTKVKSEE</sequence>
<feature type="transmembrane region" description="Helical" evidence="1">
    <location>
        <begin position="114"/>
        <end position="135"/>
    </location>
</feature>
<dbReference type="GeneID" id="47722399"/>
<dbReference type="KEGG" id="tmar:MARIT_0826"/>
<feature type="transmembrane region" description="Helical" evidence="1">
    <location>
        <begin position="141"/>
        <end position="159"/>
    </location>
</feature>
<gene>
    <name evidence="2" type="ORF">MARIT_0826</name>
</gene>
<keyword evidence="1" id="KW-0812">Transmembrane</keyword>
<protein>
    <recommendedName>
        <fullName evidence="4">Transmembrane protein</fullName>
    </recommendedName>
</protein>
<reference evidence="2 3" key="1">
    <citation type="submission" date="2016-11" db="EMBL/GenBank/DDBJ databases">
        <authorList>
            <person name="Jaros S."/>
            <person name="Januszkiewicz K."/>
            <person name="Wedrychowicz H."/>
        </authorList>
    </citation>
    <scope>NUCLEOTIDE SEQUENCE [LARGE SCALE GENOMIC DNA]</scope>
    <source>
        <strain evidence="2">NCIMB 2154T</strain>
    </source>
</reference>
<dbReference type="Pfam" id="PF17555">
    <property type="entry name" value="TssN"/>
    <property type="match status" value="1"/>
</dbReference>
<dbReference type="InterPro" id="IPR035177">
    <property type="entry name" value="TssN"/>
</dbReference>
<name>A0A2H1E8H5_9FLAO</name>
<dbReference type="RefSeq" id="WP_100210831.1">
    <property type="nucleotide sequence ID" value="NZ_CP138495.1"/>
</dbReference>
<dbReference type="OrthoDB" id="1024052at2"/>
<dbReference type="STRING" id="1349785.GCA_000509405_00226"/>
<evidence type="ECO:0008006" key="4">
    <source>
        <dbReference type="Google" id="ProtNLM"/>
    </source>
</evidence>
<evidence type="ECO:0000256" key="1">
    <source>
        <dbReference type="SAM" id="Phobius"/>
    </source>
</evidence>
<proteinExistence type="predicted"/>
<feature type="transmembrane region" description="Helical" evidence="1">
    <location>
        <begin position="67"/>
        <end position="87"/>
    </location>
</feature>
<keyword evidence="1" id="KW-0472">Membrane</keyword>
<evidence type="ECO:0000313" key="3">
    <source>
        <dbReference type="Proteomes" id="UP000231564"/>
    </source>
</evidence>
<accession>A0A2H1E8H5</accession>
<dbReference type="AlphaFoldDB" id="A0A2H1E8H5"/>
<feature type="transmembrane region" description="Helical" evidence="1">
    <location>
        <begin position="6"/>
        <end position="29"/>
    </location>
</feature>
<dbReference type="Proteomes" id="UP000231564">
    <property type="component" value="Chromosome MARIT"/>
</dbReference>
<organism evidence="2 3">
    <name type="scientific">Tenacibaculum maritimum NCIMB 2154</name>
    <dbReference type="NCBI Taxonomy" id="1349785"/>
    <lineage>
        <taxon>Bacteria</taxon>
        <taxon>Pseudomonadati</taxon>
        <taxon>Bacteroidota</taxon>
        <taxon>Flavobacteriia</taxon>
        <taxon>Flavobacteriales</taxon>
        <taxon>Flavobacteriaceae</taxon>
        <taxon>Tenacibaculum</taxon>
    </lineage>
</organism>
<dbReference type="EMBL" id="LT634361">
    <property type="protein sequence ID" value="SFZ80847.1"/>
    <property type="molecule type" value="Genomic_DNA"/>
</dbReference>
<keyword evidence="3" id="KW-1185">Reference proteome</keyword>
<evidence type="ECO:0000313" key="2">
    <source>
        <dbReference type="EMBL" id="SFZ80847.1"/>
    </source>
</evidence>
<feature type="transmembrane region" description="Helical" evidence="1">
    <location>
        <begin position="41"/>
        <end position="61"/>
    </location>
</feature>